<sequence>MVTLSPGKNIRNCCLLFSALIFTSSTTAALADVVSTEEWNISADKVVRYESPNSIVATGNVVLEKKEKMSPAAPKDSQALTSWAELLEEDDVEQVQAAGEVERNAEPVFQTTVSIKADWIVYDVDLESIKAKGNVQIITDEDQLFANEGTLNLVSETGKFEDATILREKDSLHLEGEVIEKTGFDTYRIVDGWAITCKVEGDEPPPWSFSSARTDIRQGGYAVLKHAKFNIRNVPVLYTPYLILPVKGTRQTGFLFPEFSSSSEGGFAFDVPFFLNISDSADITFFPEVYLKRGVMPGMEFRYVSSPTDKGAFTLSYLDDDLSDPSETEYYENTGYTHDNSDRYWVRGKADYTFGDNWQTRLDLDIVSDQDYLKEFNSGTTGYKKTYERYLETFGRGFQNDTSVLRENSLKMLKNWRGISLQGELLAINDTYTTANESVTDDTDTPLFKLPSIDFSGTIPTNYAGISFNWDSEYVNYWREDGVGANRVDFAPSISAPLPLGPYLESRAEFKLRDTFYLVETYGDAEWEHDDTQNRFYPEFTADLATTLERDFFTSNAELATLRHQIRPFLAYGYIPDVDQDELPKLDSVDNIAERNAITYGLDNFFDKVASGSSGWDSLTEYATYKIQQSYDFSDDSDEPFSDIFSELRWKPIHRTYFEYKTYYDVYDSKFNSHTVEGNYTNTRGDQFGLEYSLKDSADIEQINAFVKAALVDRWLFKGEIQHSLSLQETIEAFGSLTYQALCWSVSLETRYTPEDTSYLVTFNLANIGLPLGIGL</sequence>
<name>A0A1H0NAY0_9BACT</name>
<reference evidence="3 4" key="1">
    <citation type="submission" date="2016-10" db="EMBL/GenBank/DDBJ databases">
        <authorList>
            <person name="de Groot N.N."/>
        </authorList>
    </citation>
    <scope>NUCLEOTIDE SEQUENCE [LARGE SCALE GENOMIC DNA]</scope>
    <source>
        <strain evidence="3 4">DSM 12130</strain>
    </source>
</reference>
<dbReference type="AlphaFoldDB" id="A0A1H0NAY0"/>
<keyword evidence="1" id="KW-0732">Signal</keyword>
<dbReference type="InterPro" id="IPR050218">
    <property type="entry name" value="LptD"/>
</dbReference>
<dbReference type="InterPro" id="IPR007543">
    <property type="entry name" value="LptD_C"/>
</dbReference>
<dbReference type="Pfam" id="PF04453">
    <property type="entry name" value="LptD"/>
    <property type="match status" value="1"/>
</dbReference>
<dbReference type="GO" id="GO:1990351">
    <property type="term" value="C:transporter complex"/>
    <property type="evidence" value="ECO:0007669"/>
    <property type="project" value="TreeGrafter"/>
</dbReference>
<dbReference type="RefSeq" id="WP_092221013.1">
    <property type="nucleotide sequence ID" value="NZ_FNJI01000007.1"/>
</dbReference>
<accession>A0A1H0NAY0</accession>
<evidence type="ECO:0000313" key="4">
    <source>
        <dbReference type="Proteomes" id="UP000199073"/>
    </source>
</evidence>
<dbReference type="GO" id="GO:0015920">
    <property type="term" value="P:lipopolysaccharide transport"/>
    <property type="evidence" value="ECO:0007669"/>
    <property type="project" value="InterPro"/>
</dbReference>
<proteinExistence type="inferred from homology"/>
<protein>
    <submittedName>
        <fullName evidence="3">LPS-assembly protein</fullName>
    </submittedName>
</protein>
<evidence type="ECO:0000313" key="3">
    <source>
        <dbReference type="EMBL" id="SDO89696.1"/>
    </source>
</evidence>
<dbReference type="HAMAP" id="MF_01411">
    <property type="entry name" value="LPS_assembly_LptD"/>
    <property type="match status" value="1"/>
</dbReference>
<evidence type="ECO:0000259" key="2">
    <source>
        <dbReference type="Pfam" id="PF04453"/>
    </source>
</evidence>
<feature type="signal peptide" evidence="1">
    <location>
        <begin position="1"/>
        <end position="28"/>
    </location>
</feature>
<organism evidence="3 4">
    <name type="scientific">Desulforhopalus singaporensis</name>
    <dbReference type="NCBI Taxonomy" id="91360"/>
    <lineage>
        <taxon>Bacteria</taxon>
        <taxon>Pseudomonadati</taxon>
        <taxon>Thermodesulfobacteriota</taxon>
        <taxon>Desulfobulbia</taxon>
        <taxon>Desulfobulbales</taxon>
        <taxon>Desulfocapsaceae</taxon>
        <taxon>Desulforhopalus</taxon>
    </lineage>
</organism>
<feature type="domain" description="LptD C-terminal" evidence="2">
    <location>
        <begin position="342"/>
        <end position="713"/>
    </location>
</feature>
<feature type="chain" id="PRO_5039950016" evidence="1">
    <location>
        <begin position="29"/>
        <end position="776"/>
    </location>
</feature>
<gene>
    <name evidence="3" type="ORF">SAMN05660330_01322</name>
</gene>
<dbReference type="PANTHER" id="PTHR30189">
    <property type="entry name" value="LPS-ASSEMBLY PROTEIN"/>
    <property type="match status" value="1"/>
</dbReference>
<keyword evidence="4" id="KW-1185">Reference proteome</keyword>
<dbReference type="PANTHER" id="PTHR30189:SF1">
    <property type="entry name" value="LPS-ASSEMBLY PROTEIN LPTD"/>
    <property type="match status" value="1"/>
</dbReference>
<dbReference type="EMBL" id="FNJI01000007">
    <property type="protein sequence ID" value="SDO89696.1"/>
    <property type="molecule type" value="Genomic_DNA"/>
</dbReference>
<dbReference type="Gene3D" id="2.60.450.10">
    <property type="entry name" value="Lipopolysaccharide (LPS) transport protein A like domain"/>
    <property type="match status" value="1"/>
</dbReference>
<dbReference type="OrthoDB" id="9760225at2"/>
<dbReference type="Proteomes" id="UP000199073">
    <property type="component" value="Unassembled WGS sequence"/>
</dbReference>
<dbReference type="GO" id="GO:0043165">
    <property type="term" value="P:Gram-negative-bacterium-type cell outer membrane assembly"/>
    <property type="evidence" value="ECO:0007669"/>
    <property type="project" value="InterPro"/>
</dbReference>
<dbReference type="GO" id="GO:0009279">
    <property type="term" value="C:cell outer membrane"/>
    <property type="evidence" value="ECO:0007669"/>
    <property type="project" value="InterPro"/>
</dbReference>
<evidence type="ECO:0000256" key="1">
    <source>
        <dbReference type="SAM" id="SignalP"/>
    </source>
</evidence>
<dbReference type="InterPro" id="IPR020889">
    <property type="entry name" value="LipoPS_assembly_LptD"/>
</dbReference>
<dbReference type="STRING" id="91360.SAMN05660330_01322"/>